<evidence type="ECO:0000256" key="2">
    <source>
        <dbReference type="ARBA" id="ARBA00022989"/>
    </source>
</evidence>
<reference evidence="5" key="1">
    <citation type="journal article" date="2019" name="Int. J. Syst. Evol. Microbiol.">
        <title>The Global Catalogue of Microorganisms (GCM) 10K type strain sequencing project: providing services to taxonomists for standard genome sequencing and annotation.</title>
        <authorList>
            <consortium name="The Broad Institute Genomics Platform"/>
            <consortium name="The Broad Institute Genome Sequencing Center for Infectious Disease"/>
            <person name="Wu L."/>
            <person name="Ma J."/>
        </authorList>
    </citation>
    <scope>NUCLEOTIDE SEQUENCE [LARGE SCALE GENOMIC DNA]</scope>
    <source>
        <strain evidence="5">JCM 1405</strain>
    </source>
</reference>
<feature type="transmembrane region" description="Helical" evidence="3">
    <location>
        <begin position="111"/>
        <end position="129"/>
    </location>
</feature>
<dbReference type="Gene3D" id="1.10.1760.20">
    <property type="match status" value="1"/>
</dbReference>
<keyword evidence="3" id="KW-0472">Membrane</keyword>
<protein>
    <submittedName>
        <fullName evidence="4">ECF transporter S component</fullName>
    </submittedName>
</protein>
<keyword evidence="2 3" id="KW-1133">Transmembrane helix</keyword>
<dbReference type="Pfam" id="PF07155">
    <property type="entry name" value="ECF-ribofla_trS"/>
    <property type="match status" value="1"/>
</dbReference>
<dbReference type="PANTHER" id="PTHR37815">
    <property type="entry name" value="UPF0397 PROTEIN BC_2624-RELATED"/>
    <property type="match status" value="1"/>
</dbReference>
<dbReference type="EMBL" id="BAAACF010000001">
    <property type="protein sequence ID" value="GAA0725490.1"/>
    <property type="molecule type" value="Genomic_DNA"/>
</dbReference>
<feature type="transmembrane region" description="Helical" evidence="3">
    <location>
        <begin position="46"/>
        <end position="70"/>
    </location>
</feature>
<feature type="transmembrane region" description="Helical" evidence="3">
    <location>
        <begin position="14"/>
        <end position="34"/>
    </location>
</feature>
<dbReference type="PANTHER" id="PTHR37815:SF3">
    <property type="entry name" value="UPF0397 PROTEIN SPR0429"/>
    <property type="match status" value="1"/>
</dbReference>
<organism evidence="4 5">
    <name type="scientific">Clostridium malenominatum</name>
    <dbReference type="NCBI Taxonomy" id="1539"/>
    <lineage>
        <taxon>Bacteria</taxon>
        <taxon>Bacillati</taxon>
        <taxon>Bacillota</taxon>
        <taxon>Clostridia</taxon>
        <taxon>Eubacteriales</taxon>
        <taxon>Clostridiaceae</taxon>
        <taxon>Clostridium</taxon>
    </lineage>
</organism>
<gene>
    <name evidence="4" type="ORF">GCM10008905_20890</name>
</gene>
<evidence type="ECO:0000313" key="5">
    <source>
        <dbReference type="Proteomes" id="UP001500339"/>
    </source>
</evidence>
<evidence type="ECO:0000256" key="3">
    <source>
        <dbReference type="SAM" id="Phobius"/>
    </source>
</evidence>
<evidence type="ECO:0000256" key="1">
    <source>
        <dbReference type="ARBA" id="ARBA00022692"/>
    </source>
</evidence>
<feature type="transmembrane region" description="Helical" evidence="3">
    <location>
        <begin position="76"/>
        <end position="99"/>
    </location>
</feature>
<dbReference type="Proteomes" id="UP001500339">
    <property type="component" value="Unassembled WGS sequence"/>
</dbReference>
<proteinExistence type="predicted"/>
<keyword evidence="5" id="KW-1185">Reference proteome</keyword>
<name>A0ABP3U6V3_9CLOT</name>
<evidence type="ECO:0000313" key="4">
    <source>
        <dbReference type="EMBL" id="GAA0725490.1"/>
    </source>
</evidence>
<dbReference type="RefSeq" id="WP_343769407.1">
    <property type="nucleotide sequence ID" value="NZ_BAAACF010000001.1"/>
</dbReference>
<dbReference type="InterPro" id="IPR009825">
    <property type="entry name" value="ECF_substrate-spec-like"/>
</dbReference>
<accession>A0ABP3U6V3</accession>
<feature type="transmembrane region" description="Helical" evidence="3">
    <location>
        <begin position="155"/>
        <end position="173"/>
    </location>
</feature>
<sequence>MEKGLGLKSKTYEMVQMGLMIALTCVLTMFVKIPSPLGYTHAGDSMVFLAAALFGSKKGAFIGATGMVLADILSGYAVWAAPTLIIKAVMAYIAGTIAYREEYNGENFKNNLIAFISAGLWMIIGYYLASVVLSKYVFTPDVNITEAFIIGLKEVPGYIVQVVAGILIAMPLIKKLKKIV</sequence>
<keyword evidence="1 3" id="KW-0812">Transmembrane</keyword>
<comment type="caution">
    <text evidence="4">The sequence shown here is derived from an EMBL/GenBank/DDBJ whole genome shotgun (WGS) entry which is preliminary data.</text>
</comment>